<dbReference type="Proteomes" id="UP001448858">
    <property type="component" value="Chromosome"/>
</dbReference>
<keyword evidence="5" id="KW-0812">Transmembrane</keyword>
<evidence type="ECO:0000256" key="1">
    <source>
        <dbReference type="ARBA" id="ARBA00022512"/>
    </source>
</evidence>
<feature type="domain" description="Gram-positive cocci surface proteins LPxTG" evidence="6">
    <location>
        <begin position="649"/>
        <end position="684"/>
    </location>
</feature>
<dbReference type="Pfam" id="PF08341">
    <property type="entry name" value="TED"/>
    <property type="match status" value="1"/>
</dbReference>
<name>A0ABZ2ZSZ5_9MICC</name>
<accession>A0ABZ2ZSZ5</accession>
<evidence type="ECO:0000313" key="8">
    <source>
        <dbReference type="Proteomes" id="UP001448858"/>
    </source>
</evidence>
<feature type="transmembrane region" description="Helical" evidence="5">
    <location>
        <begin position="660"/>
        <end position="679"/>
    </location>
</feature>
<dbReference type="EMBL" id="CP151657">
    <property type="protein sequence ID" value="WZP15210.1"/>
    <property type="molecule type" value="Genomic_DNA"/>
</dbReference>
<dbReference type="RefSeq" id="WP_342022878.1">
    <property type="nucleotide sequence ID" value="NZ_CP151657.1"/>
</dbReference>
<evidence type="ECO:0000256" key="2">
    <source>
        <dbReference type="ARBA" id="ARBA00022525"/>
    </source>
</evidence>
<dbReference type="InterPro" id="IPR013552">
    <property type="entry name" value="Thioester_dom"/>
</dbReference>
<evidence type="ECO:0000259" key="6">
    <source>
        <dbReference type="PROSITE" id="PS50847"/>
    </source>
</evidence>
<dbReference type="PROSITE" id="PS50847">
    <property type="entry name" value="GRAM_POS_ANCHORING"/>
    <property type="match status" value="1"/>
</dbReference>
<keyword evidence="4" id="KW-0572">Peptidoglycan-anchor</keyword>
<evidence type="ECO:0000256" key="5">
    <source>
        <dbReference type="SAM" id="Phobius"/>
    </source>
</evidence>
<keyword evidence="3" id="KW-0732">Signal</keyword>
<evidence type="ECO:0000256" key="4">
    <source>
        <dbReference type="ARBA" id="ARBA00023088"/>
    </source>
</evidence>
<evidence type="ECO:0000256" key="3">
    <source>
        <dbReference type="ARBA" id="ARBA00022729"/>
    </source>
</evidence>
<keyword evidence="5" id="KW-1133">Transmembrane helix</keyword>
<evidence type="ECO:0000313" key="7">
    <source>
        <dbReference type="EMBL" id="WZP15210.1"/>
    </source>
</evidence>
<keyword evidence="5" id="KW-0472">Membrane</keyword>
<keyword evidence="8" id="KW-1185">Reference proteome</keyword>
<organism evidence="7 8">
    <name type="scientific">Arthrobacter citreus</name>
    <dbReference type="NCBI Taxonomy" id="1670"/>
    <lineage>
        <taxon>Bacteria</taxon>
        <taxon>Bacillati</taxon>
        <taxon>Actinomycetota</taxon>
        <taxon>Actinomycetes</taxon>
        <taxon>Micrococcales</taxon>
        <taxon>Micrococcaceae</taxon>
        <taxon>Arthrobacter</taxon>
    </lineage>
</organism>
<protein>
    <submittedName>
        <fullName evidence="7">DUF5979 domain-containing protein</fullName>
    </submittedName>
</protein>
<reference evidence="7 8" key="1">
    <citation type="submission" date="2024-04" db="EMBL/GenBank/DDBJ databases">
        <title>Arthrobacter sp. from Plains bison fecal sample.</title>
        <authorList>
            <person name="Ruzzini A."/>
        </authorList>
    </citation>
    <scope>NUCLEOTIDE SEQUENCE [LARGE SCALE GENOMIC DNA]</scope>
    <source>
        <strain evidence="7 8">EINP1</strain>
    </source>
</reference>
<keyword evidence="2" id="KW-0964">Secreted</keyword>
<gene>
    <name evidence="7" type="ORF">AAE021_13640</name>
</gene>
<dbReference type="InterPro" id="IPR046022">
    <property type="entry name" value="DUF5979"/>
</dbReference>
<proteinExistence type="predicted"/>
<keyword evidence="1" id="KW-0134">Cell wall</keyword>
<sequence>MLQKAGGVPGDSRWTRKAGGTGLGIFAVLCLLMQLASPAQAVFQEGPAPGEEVPLDVVEITMTGTGPGTAVTGGLPPVGTAFDPTTGYPGDVPAGYEAANEPFAGIITTVDQAGNTQQMYCIDIRTATYAGLGYENGSWDESNVPNIGYVNRVLNSYFPDQPGLPPADNDNIRAAAVQAAVWFFSDGYVLQDTDPIRPLTAQIVADVLAAGPLTEPPAPDVSITPPVASGPVDGPTGPFTVAAGNEATLTVTVPDGFTLYTDPAGTVPLPDDTPVASGTQLWVRSDAQTTAPAVITAEAVVPVETGNVYLYAGNNPSVTAAQKLILAASTSISSTAQATAEFFQAGVLTVNKTFAGDAVGQQGAIVLNVDCGPGFVFQATIDAGSTEDQSATFAGIPLGSTCTVTEPETGSTTAVEVVSTAPQEVVIEANSAVTVSNTVSFRPGALNVTKTITGNAAGLQSEIVLDVVCGTVLDTSVVIPAGTAVGPYGQTFTDIPAGTECTVTESSTGATSEVTVDTGDPVTVVIEPGATVSAGLTNTVQYANGSLKVTKVVAGNGAGQQSASVLNVVCGNELEQVVRIPAETLPGEYVQVFDGIPAGTECTVTEPTSGENGKVTVETVLPYSVVIVSGETVGATVTNTYAVLGKDTLAKTGANGTAQISLAGAGALLIGSLLVAGATRRRKA</sequence>
<dbReference type="InterPro" id="IPR019931">
    <property type="entry name" value="LPXTG_anchor"/>
</dbReference>
<dbReference type="Pfam" id="PF19407">
    <property type="entry name" value="DUF5979"/>
    <property type="match status" value="3"/>
</dbReference>